<proteinExistence type="predicted"/>
<reference evidence="1 2" key="1">
    <citation type="journal article" date="2012" name="BMC Genomics">
        <title>Tools to kill: Genome of one of the most destructive plant pathogenic fungi Macrophomina phaseolina.</title>
        <authorList>
            <person name="Islam M.S."/>
            <person name="Haque M.S."/>
            <person name="Islam M.M."/>
            <person name="Emdad E.M."/>
            <person name="Halim A."/>
            <person name="Hossen Q.M.M."/>
            <person name="Hossain M.Z."/>
            <person name="Ahmed B."/>
            <person name="Rahim S."/>
            <person name="Rahman M.S."/>
            <person name="Alam M.M."/>
            <person name="Hou S."/>
            <person name="Wan X."/>
            <person name="Saito J.A."/>
            <person name="Alam M."/>
        </authorList>
    </citation>
    <scope>NUCLEOTIDE SEQUENCE [LARGE SCALE GENOMIC DNA]</scope>
    <source>
        <strain evidence="1 2">MS6</strain>
    </source>
</reference>
<dbReference type="HOGENOM" id="CLU_2320853_0_0_1"/>
<protein>
    <submittedName>
        <fullName evidence="1">Uncharacterized protein</fullName>
    </submittedName>
</protein>
<sequence>MSLSSVSSDAMPQYQRSFIPPDMAGVSDSIPRSNFPLTDNCCTVLLSSYILDNLLMNISITIYKNSATDLAIVFRLNSAFRTIIGSAAHAFSAIITVVL</sequence>
<evidence type="ECO:0000313" key="2">
    <source>
        <dbReference type="Proteomes" id="UP000007129"/>
    </source>
</evidence>
<dbReference type="AlphaFoldDB" id="K2RBF6"/>
<evidence type="ECO:0000313" key="1">
    <source>
        <dbReference type="EMBL" id="EKG10197.1"/>
    </source>
</evidence>
<gene>
    <name evidence="1" type="ORF">MPH_12797</name>
</gene>
<organism evidence="1 2">
    <name type="scientific">Macrophomina phaseolina (strain MS6)</name>
    <name type="common">Charcoal rot fungus</name>
    <dbReference type="NCBI Taxonomy" id="1126212"/>
    <lineage>
        <taxon>Eukaryota</taxon>
        <taxon>Fungi</taxon>
        <taxon>Dikarya</taxon>
        <taxon>Ascomycota</taxon>
        <taxon>Pezizomycotina</taxon>
        <taxon>Dothideomycetes</taxon>
        <taxon>Dothideomycetes incertae sedis</taxon>
        <taxon>Botryosphaeriales</taxon>
        <taxon>Botryosphaeriaceae</taxon>
        <taxon>Macrophomina</taxon>
    </lineage>
</organism>
<accession>K2RBF6</accession>
<comment type="caution">
    <text evidence="1">The sequence shown here is derived from an EMBL/GenBank/DDBJ whole genome shotgun (WGS) entry which is preliminary data.</text>
</comment>
<name>K2RBF6_MACPH</name>
<dbReference type="EMBL" id="AHHD01000526">
    <property type="protein sequence ID" value="EKG10197.1"/>
    <property type="molecule type" value="Genomic_DNA"/>
</dbReference>
<dbReference type="InParanoid" id="K2RBF6"/>
<dbReference type="Proteomes" id="UP000007129">
    <property type="component" value="Unassembled WGS sequence"/>
</dbReference>
<dbReference type="VEuPathDB" id="FungiDB:MPH_12797"/>